<evidence type="ECO:0000313" key="3">
    <source>
        <dbReference type="EMBL" id="GLW72465.1"/>
    </source>
</evidence>
<reference evidence="3" key="1">
    <citation type="submission" date="2023-02" db="EMBL/GenBank/DDBJ databases">
        <title>Kitasatospora phosalacinea NBRC 14627.</title>
        <authorList>
            <person name="Ichikawa N."/>
            <person name="Sato H."/>
            <person name="Tonouchi N."/>
        </authorList>
    </citation>
    <scope>NUCLEOTIDE SEQUENCE</scope>
    <source>
        <strain evidence="3">NBRC 14627</strain>
    </source>
</reference>
<proteinExistence type="predicted"/>
<feature type="region of interest" description="Disordered" evidence="1">
    <location>
        <begin position="1"/>
        <end position="37"/>
    </location>
</feature>
<dbReference type="AlphaFoldDB" id="A0A9W6Q8U2"/>
<sequence length="260" mass="28803">MPRHLLPVGPATTPAQRGNGTAARQGGAPASAPAPAPVRVPAAAEPIPFAGLTLVHAAVRRDLARIPQALRLLQPDDAETAEALKRHWDFVTAMVTCHHEQQDTRLWPVLRRFAPELRLLLNWLESDHHNLDQCFTRTTTLVGIATRDPASAWSVSYAVEELAARVETHLRIEERQLLPRMAGVFPPGSRIGTLPELLDLLRFADGPSASDALVWLLEGVDPARVDRLLADCDDETARHWPHWRDTYARCTDRLWGPPGQ</sequence>
<feature type="compositionally biased region" description="Low complexity" evidence="1">
    <location>
        <begin position="22"/>
        <end position="31"/>
    </location>
</feature>
<protein>
    <recommendedName>
        <fullName evidence="2">Hemerythrin-like domain-containing protein</fullName>
    </recommendedName>
</protein>
<feature type="domain" description="Hemerythrin-like" evidence="2">
    <location>
        <begin position="52"/>
        <end position="180"/>
    </location>
</feature>
<dbReference type="RefSeq" id="WP_285738160.1">
    <property type="nucleotide sequence ID" value="NZ_BSSA01000017.1"/>
</dbReference>
<dbReference type="Proteomes" id="UP001165041">
    <property type="component" value="Unassembled WGS sequence"/>
</dbReference>
<dbReference type="Pfam" id="PF01814">
    <property type="entry name" value="Hemerythrin"/>
    <property type="match status" value="1"/>
</dbReference>
<organism evidence="3 4">
    <name type="scientific">Kitasatospora phosalacinea</name>
    <dbReference type="NCBI Taxonomy" id="2065"/>
    <lineage>
        <taxon>Bacteria</taxon>
        <taxon>Bacillati</taxon>
        <taxon>Actinomycetota</taxon>
        <taxon>Actinomycetes</taxon>
        <taxon>Kitasatosporales</taxon>
        <taxon>Streptomycetaceae</taxon>
        <taxon>Kitasatospora</taxon>
    </lineage>
</organism>
<evidence type="ECO:0000259" key="2">
    <source>
        <dbReference type="Pfam" id="PF01814"/>
    </source>
</evidence>
<dbReference type="EMBL" id="BSSA01000017">
    <property type="protein sequence ID" value="GLW72465.1"/>
    <property type="molecule type" value="Genomic_DNA"/>
</dbReference>
<comment type="caution">
    <text evidence="3">The sequence shown here is derived from an EMBL/GenBank/DDBJ whole genome shotgun (WGS) entry which is preliminary data.</text>
</comment>
<gene>
    <name evidence="3" type="ORF">Kpho02_47640</name>
</gene>
<dbReference type="CDD" id="cd12108">
    <property type="entry name" value="Hr-like"/>
    <property type="match status" value="1"/>
</dbReference>
<evidence type="ECO:0000313" key="4">
    <source>
        <dbReference type="Proteomes" id="UP001165041"/>
    </source>
</evidence>
<dbReference type="Gene3D" id="1.20.120.520">
    <property type="entry name" value="nmb1532 protein domain like"/>
    <property type="match status" value="1"/>
</dbReference>
<evidence type="ECO:0000256" key="1">
    <source>
        <dbReference type="SAM" id="MobiDB-lite"/>
    </source>
</evidence>
<name>A0A9W6Q8U2_9ACTN</name>
<accession>A0A9W6Q8U2</accession>
<dbReference type="InterPro" id="IPR012312">
    <property type="entry name" value="Hemerythrin-like"/>
</dbReference>